<dbReference type="RefSeq" id="WP_302039697.1">
    <property type="nucleotide sequence ID" value="NZ_JAUKPO010000014.1"/>
</dbReference>
<keyword evidence="8" id="KW-0067">ATP-binding</keyword>
<evidence type="ECO:0000256" key="11">
    <source>
        <dbReference type="ARBA" id="ARBA00029766"/>
    </source>
</evidence>
<dbReference type="PANTHER" id="PTHR43071:SF1">
    <property type="entry name" value="2-AMINO-4-HYDROXY-6-HYDROXYMETHYLDIHYDROPTERIDINE PYROPHOSPHOKINASE"/>
    <property type="match status" value="1"/>
</dbReference>
<evidence type="ECO:0000256" key="12">
    <source>
        <dbReference type="ARBA" id="ARBA00033413"/>
    </source>
</evidence>
<keyword evidence="7" id="KW-0418">Kinase</keyword>
<dbReference type="InterPro" id="IPR035907">
    <property type="entry name" value="Hppk_sf"/>
</dbReference>
<evidence type="ECO:0000256" key="8">
    <source>
        <dbReference type="ARBA" id="ARBA00022840"/>
    </source>
</evidence>
<organism evidence="14 15">
    <name type="scientific">Rhodocytophaga aerolata</name>
    <dbReference type="NCBI Taxonomy" id="455078"/>
    <lineage>
        <taxon>Bacteria</taxon>
        <taxon>Pseudomonadati</taxon>
        <taxon>Bacteroidota</taxon>
        <taxon>Cytophagia</taxon>
        <taxon>Cytophagales</taxon>
        <taxon>Rhodocytophagaceae</taxon>
        <taxon>Rhodocytophaga</taxon>
    </lineage>
</organism>
<evidence type="ECO:0000256" key="4">
    <source>
        <dbReference type="ARBA" id="ARBA00016218"/>
    </source>
</evidence>
<dbReference type="InterPro" id="IPR000550">
    <property type="entry name" value="Hppk"/>
</dbReference>
<comment type="pathway">
    <text evidence="1">Cofactor biosynthesis; tetrahydrofolate biosynthesis; 2-amino-4-hydroxy-6-hydroxymethyl-7,8-dihydropteridine diphosphate from 7,8-dihydroneopterin triphosphate: step 4/4.</text>
</comment>
<evidence type="ECO:0000313" key="15">
    <source>
        <dbReference type="Proteomes" id="UP001168528"/>
    </source>
</evidence>
<dbReference type="Proteomes" id="UP001168528">
    <property type="component" value="Unassembled WGS sequence"/>
</dbReference>
<evidence type="ECO:0000256" key="7">
    <source>
        <dbReference type="ARBA" id="ARBA00022777"/>
    </source>
</evidence>
<name>A0ABT8RCE5_9BACT</name>
<proteinExistence type="inferred from homology"/>
<evidence type="ECO:0000256" key="3">
    <source>
        <dbReference type="ARBA" id="ARBA00013253"/>
    </source>
</evidence>
<sequence>MANLAYLLLGTNLGNKHQNLLEVMVHLSEQAGRIIKTSSIYETMPWGVTDQPAYWNQVLLLQTTLLPQELLQVINSIEKELGRERRIRWEARIIDIDILYFNDQIIETETLSIPHPRIASRRFTLVPLAEIAPQFVHPVLGKTNQELLEHCSDKLAVSPIEDN</sequence>
<dbReference type="NCBIfam" id="TIGR01498">
    <property type="entry name" value="folK"/>
    <property type="match status" value="1"/>
</dbReference>
<dbReference type="Gene3D" id="3.30.70.560">
    <property type="entry name" value="7,8-Dihydro-6-hydroxymethylpterin-pyrophosphokinase HPPK"/>
    <property type="match status" value="1"/>
</dbReference>
<evidence type="ECO:0000256" key="6">
    <source>
        <dbReference type="ARBA" id="ARBA00022741"/>
    </source>
</evidence>
<evidence type="ECO:0000256" key="2">
    <source>
        <dbReference type="ARBA" id="ARBA00005810"/>
    </source>
</evidence>
<gene>
    <name evidence="14" type="primary">folK</name>
    <name evidence="14" type="ORF">Q0590_21650</name>
</gene>
<comment type="similarity">
    <text evidence="2">Belongs to the HPPK family.</text>
</comment>
<dbReference type="GO" id="GO:0003848">
    <property type="term" value="F:2-amino-4-hydroxy-6-hydroxymethyldihydropteridine diphosphokinase activity"/>
    <property type="evidence" value="ECO:0007669"/>
    <property type="project" value="UniProtKB-EC"/>
</dbReference>
<keyword evidence="9" id="KW-0289">Folate biosynthesis</keyword>
<evidence type="ECO:0000256" key="9">
    <source>
        <dbReference type="ARBA" id="ARBA00022909"/>
    </source>
</evidence>
<dbReference type="SUPFAM" id="SSF55083">
    <property type="entry name" value="6-hydroxymethyl-7,8-dihydropterin pyrophosphokinase, HPPK"/>
    <property type="match status" value="1"/>
</dbReference>
<reference evidence="14" key="1">
    <citation type="submission" date="2023-07" db="EMBL/GenBank/DDBJ databases">
        <title>The genome sequence of Rhodocytophaga aerolata KACC 12507.</title>
        <authorList>
            <person name="Zhang X."/>
        </authorList>
    </citation>
    <scope>NUCLEOTIDE SEQUENCE</scope>
    <source>
        <strain evidence="14">KACC 12507</strain>
    </source>
</reference>
<dbReference type="EC" id="2.7.6.3" evidence="3"/>
<dbReference type="Pfam" id="PF01288">
    <property type="entry name" value="HPPK"/>
    <property type="match status" value="1"/>
</dbReference>
<comment type="caution">
    <text evidence="14">The sequence shown here is derived from an EMBL/GenBank/DDBJ whole genome shotgun (WGS) entry which is preliminary data.</text>
</comment>
<evidence type="ECO:0000259" key="13">
    <source>
        <dbReference type="Pfam" id="PF01288"/>
    </source>
</evidence>
<evidence type="ECO:0000256" key="5">
    <source>
        <dbReference type="ARBA" id="ARBA00022679"/>
    </source>
</evidence>
<keyword evidence="6" id="KW-0547">Nucleotide-binding</keyword>
<evidence type="ECO:0000313" key="14">
    <source>
        <dbReference type="EMBL" id="MDO1448898.1"/>
    </source>
</evidence>
<feature type="domain" description="7,8-dihydro-6-hydroxymethylpterin-pyrophosphokinase" evidence="13">
    <location>
        <begin position="6"/>
        <end position="133"/>
    </location>
</feature>
<dbReference type="CDD" id="cd00483">
    <property type="entry name" value="HPPK"/>
    <property type="match status" value="1"/>
</dbReference>
<dbReference type="EMBL" id="JAUKPO010000014">
    <property type="protein sequence ID" value="MDO1448898.1"/>
    <property type="molecule type" value="Genomic_DNA"/>
</dbReference>
<protein>
    <recommendedName>
        <fullName evidence="4">2-amino-4-hydroxy-6-hydroxymethyldihydropteridine pyrophosphokinase</fullName>
        <ecNumber evidence="3">2.7.6.3</ecNumber>
    </recommendedName>
    <alternativeName>
        <fullName evidence="11">6-hydroxymethyl-7,8-dihydropterin pyrophosphokinase</fullName>
    </alternativeName>
    <alternativeName>
        <fullName evidence="12">7,8-dihydro-6-hydroxymethylpterin-pyrophosphokinase</fullName>
    </alternativeName>
</protein>
<evidence type="ECO:0000256" key="1">
    <source>
        <dbReference type="ARBA" id="ARBA00005051"/>
    </source>
</evidence>
<comment type="function">
    <text evidence="10">Catalyzes the transfer of pyrophosphate from adenosine triphosphate (ATP) to 6-hydroxymethyl-7,8-dihydropterin, an enzymatic step in folate biosynthesis pathway.</text>
</comment>
<dbReference type="PANTHER" id="PTHR43071">
    <property type="entry name" value="2-AMINO-4-HYDROXY-6-HYDROXYMETHYLDIHYDROPTERIDINE PYROPHOSPHOKINASE"/>
    <property type="match status" value="1"/>
</dbReference>
<keyword evidence="5 14" id="KW-0808">Transferase</keyword>
<accession>A0ABT8RCE5</accession>
<keyword evidence="15" id="KW-1185">Reference proteome</keyword>
<evidence type="ECO:0000256" key="10">
    <source>
        <dbReference type="ARBA" id="ARBA00029409"/>
    </source>
</evidence>